<evidence type="ECO:0000313" key="1">
    <source>
        <dbReference type="EMBL" id="PWI65983.1"/>
    </source>
</evidence>
<dbReference type="Proteomes" id="UP000245956">
    <property type="component" value="Unassembled WGS sequence"/>
</dbReference>
<accession>A0A2U3DUQ1</accession>
<comment type="caution">
    <text evidence="1">The sequence shown here is derived from an EMBL/GenBank/DDBJ whole genome shotgun (WGS) entry which is preliminary data.</text>
</comment>
<name>A0A2U3DUQ1_PURLI</name>
<dbReference type="AlphaFoldDB" id="A0A2U3DUQ1"/>
<proteinExistence type="predicted"/>
<protein>
    <submittedName>
        <fullName evidence="1">Uncharacterized protein</fullName>
    </submittedName>
</protein>
<organism evidence="1 2">
    <name type="scientific">Purpureocillium lilacinum</name>
    <name type="common">Paecilomyces lilacinus</name>
    <dbReference type="NCBI Taxonomy" id="33203"/>
    <lineage>
        <taxon>Eukaryota</taxon>
        <taxon>Fungi</taxon>
        <taxon>Dikarya</taxon>
        <taxon>Ascomycota</taxon>
        <taxon>Pezizomycotina</taxon>
        <taxon>Sordariomycetes</taxon>
        <taxon>Hypocreomycetidae</taxon>
        <taxon>Hypocreales</taxon>
        <taxon>Ophiocordycipitaceae</taxon>
        <taxon>Purpureocillium</taxon>
    </lineage>
</organism>
<sequence length="162" mass="17363">MDASGTFLAKRGAKCMDRQGAQGSSDPQCDLGVSLMCNQVLSSPDHRSPLRDSLLQQAKLDEANQARGAAHPSCPWTDLVDASSVCHPVPLCSAGSRRPRGSWYLVPVAPELALHRAMRPCANWPGRPVYLVLGIFCSRTTSPTVAGHAGWMMDARLGSHAQ</sequence>
<dbReference type="EMBL" id="LCWV01000028">
    <property type="protein sequence ID" value="PWI65983.1"/>
    <property type="molecule type" value="Genomic_DNA"/>
</dbReference>
<evidence type="ECO:0000313" key="2">
    <source>
        <dbReference type="Proteomes" id="UP000245956"/>
    </source>
</evidence>
<gene>
    <name evidence="1" type="ORF">PCL_05461</name>
</gene>
<reference evidence="1 2" key="1">
    <citation type="journal article" date="2016" name="Front. Microbiol.">
        <title>Genome and transcriptome sequences reveal the specific parasitism of the nematophagous Purpureocillium lilacinum 36-1.</title>
        <authorList>
            <person name="Xie J."/>
            <person name="Li S."/>
            <person name="Mo C."/>
            <person name="Xiao X."/>
            <person name="Peng D."/>
            <person name="Wang G."/>
            <person name="Xiao Y."/>
        </authorList>
    </citation>
    <scope>NUCLEOTIDE SEQUENCE [LARGE SCALE GENOMIC DNA]</scope>
    <source>
        <strain evidence="1 2">36-1</strain>
    </source>
</reference>